<keyword evidence="4 5" id="KW-0472">Membrane</keyword>
<comment type="subcellular location">
    <subcellularLocation>
        <location evidence="1">Membrane</location>
        <topology evidence="1">Multi-pass membrane protein</topology>
    </subcellularLocation>
</comment>
<dbReference type="STRING" id="1839936.SBU_000210"/>
<accession>A0A1F2P6G3</accession>
<evidence type="ECO:0000256" key="2">
    <source>
        <dbReference type="ARBA" id="ARBA00022692"/>
    </source>
</evidence>
<dbReference type="GO" id="GO:0016020">
    <property type="term" value="C:membrane"/>
    <property type="evidence" value="ECO:0007669"/>
    <property type="project" value="UniProtKB-SubCell"/>
</dbReference>
<evidence type="ECO:0000313" key="7">
    <source>
        <dbReference type="Proteomes" id="UP000185779"/>
    </source>
</evidence>
<protein>
    <submittedName>
        <fullName evidence="6">F420H2:quinone oxidoreductase subunit K</fullName>
    </submittedName>
</protein>
<proteinExistence type="predicted"/>
<evidence type="ECO:0000256" key="4">
    <source>
        <dbReference type="ARBA" id="ARBA00023136"/>
    </source>
</evidence>
<keyword evidence="2 5" id="KW-0812">Transmembrane</keyword>
<dbReference type="Proteomes" id="UP000185779">
    <property type="component" value="Unassembled WGS sequence"/>
</dbReference>
<reference evidence="6" key="1">
    <citation type="submission" date="2016-05" db="EMBL/GenBank/DDBJ databases">
        <title>Microbial consortia oxidize butane by reversing methanogenesis.</title>
        <authorList>
            <person name="Laso-Perez R."/>
            <person name="Richter M."/>
            <person name="Wegener G."/>
            <person name="Musat F."/>
        </authorList>
    </citation>
    <scope>NUCLEOTIDE SEQUENCE [LARGE SCALE GENOMIC DNA]</scope>
    <source>
        <strain evidence="6">BOX1</strain>
    </source>
</reference>
<dbReference type="InterPro" id="IPR039428">
    <property type="entry name" value="NUOK/Mnh_C1-like"/>
</dbReference>
<dbReference type="EMBL" id="LYOR01000001">
    <property type="protein sequence ID" value="OFV66917.1"/>
    <property type="molecule type" value="Genomic_DNA"/>
</dbReference>
<evidence type="ECO:0000256" key="5">
    <source>
        <dbReference type="SAM" id="Phobius"/>
    </source>
</evidence>
<dbReference type="Gene3D" id="1.10.287.3510">
    <property type="match status" value="1"/>
</dbReference>
<dbReference type="PATRIC" id="fig|1839936.3.peg.211"/>
<evidence type="ECO:0000313" key="6">
    <source>
        <dbReference type="EMBL" id="OFV66917.1"/>
    </source>
</evidence>
<comment type="caution">
    <text evidence="6">The sequence shown here is derived from an EMBL/GenBank/DDBJ whole genome shotgun (WGS) entry which is preliminary data.</text>
</comment>
<evidence type="ECO:0000256" key="3">
    <source>
        <dbReference type="ARBA" id="ARBA00022989"/>
    </source>
</evidence>
<feature type="transmembrane region" description="Helical" evidence="5">
    <location>
        <begin position="6"/>
        <end position="26"/>
    </location>
</feature>
<feature type="transmembrane region" description="Helical" evidence="5">
    <location>
        <begin position="33"/>
        <end position="55"/>
    </location>
</feature>
<dbReference type="Pfam" id="PF00420">
    <property type="entry name" value="Oxidored_q2"/>
    <property type="match status" value="1"/>
</dbReference>
<keyword evidence="7" id="KW-1185">Reference proteome</keyword>
<organism evidence="6 7">
    <name type="scientific">Candidatus Syntropharchaeum butanivorans</name>
    <dbReference type="NCBI Taxonomy" id="1839936"/>
    <lineage>
        <taxon>Archaea</taxon>
        <taxon>Methanobacteriati</taxon>
        <taxon>Methanobacteriota</taxon>
        <taxon>Stenosarchaea group</taxon>
        <taxon>Methanomicrobia</taxon>
        <taxon>Methanosarcinales</taxon>
        <taxon>ANME-2 cluster</taxon>
        <taxon>Candidatus Syntropharchaeum</taxon>
    </lineage>
</organism>
<keyword evidence="3 5" id="KW-1133">Transmembrane helix</keyword>
<evidence type="ECO:0000256" key="1">
    <source>
        <dbReference type="ARBA" id="ARBA00004141"/>
    </source>
</evidence>
<name>A0A1F2P6G3_9EURY</name>
<sequence>MQIDALTLSALYIASFVLLLIGYLTVISSKDLIRVLISLELMFGGVFLSLIPLFTSLPNPAFGIALISIFTSSSELLVLIAAIIIFDRKNKSLSTGLVRVGGERT</sequence>
<dbReference type="AlphaFoldDB" id="A0A1F2P6G3"/>
<feature type="transmembrane region" description="Helical" evidence="5">
    <location>
        <begin position="61"/>
        <end position="86"/>
    </location>
</feature>
<gene>
    <name evidence="6" type="ORF">SBU_000210</name>
</gene>